<name>A0A843WFE9_COLES</name>
<comment type="subcellular location">
    <subcellularLocation>
        <location evidence="1">Nucleus</location>
    </subcellularLocation>
</comment>
<feature type="compositionally biased region" description="Polar residues" evidence="6">
    <location>
        <begin position="287"/>
        <end position="296"/>
    </location>
</feature>
<protein>
    <recommendedName>
        <fullName evidence="7">AP2/ERF domain-containing protein</fullName>
    </recommendedName>
</protein>
<reference evidence="8" key="1">
    <citation type="submission" date="2017-07" db="EMBL/GenBank/DDBJ databases">
        <title>Taro Niue Genome Assembly and Annotation.</title>
        <authorList>
            <person name="Atibalentja N."/>
            <person name="Keating K."/>
            <person name="Fields C.J."/>
        </authorList>
    </citation>
    <scope>NUCLEOTIDE SEQUENCE</scope>
    <source>
        <strain evidence="8">Niue_2</strain>
        <tissue evidence="8">Leaf</tissue>
    </source>
</reference>
<dbReference type="SMART" id="SM00380">
    <property type="entry name" value="AP2"/>
    <property type="match status" value="1"/>
</dbReference>
<evidence type="ECO:0000313" key="8">
    <source>
        <dbReference type="EMBL" id="MQM02864.1"/>
    </source>
</evidence>
<evidence type="ECO:0000256" key="6">
    <source>
        <dbReference type="SAM" id="MobiDB-lite"/>
    </source>
</evidence>
<dbReference type="PRINTS" id="PR00367">
    <property type="entry name" value="ETHRSPELEMNT"/>
</dbReference>
<organism evidence="8 9">
    <name type="scientific">Colocasia esculenta</name>
    <name type="common">Wild taro</name>
    <name type="synonym">Arum esculentum</name>
    <dbReference type="NCBI Taxonomy" id="4460"/>
    <lineage>
        <taxon>Eukaryota</taxon>
        <taxon>Viridiplantae</taxon>
        <taxon>Streptophyta</taxon>
        <taxon>Embryophyta</taxon>
        <taxon>Tracheophyta</taxon>
        <taxon>Spermatophyta</taxon>
        <taxon>Magnoliopsida</taxon>
        <taxon>Liliopsida</taxon>
        <taxon>Araceae</taxon>
        <taxon>Aroideae</taxon>
        <taxon>Colocasieae</taxon>
        <taxon>Colocasia</taxon>
    </lineage>
</organism>
<dbReference type="PANTHER" id="PTHR31190:SF142">
    <property type="entry name" value="ETHYLENE-RESPONSIVE TRANSCRIPTION FACTOR RAP2-3"/>
    <property type="match status" value="1"/>
</dbReference>
<evidence type="ECO:0000313" key="9">
    <source>
        <dbReference type="Proteomes" id="UP000652761"/>
    </source>
</evidence>
<dbReference type="SUPFAM" id="SSF54171">
    <property type="entry name" value="DNA-binding domain"/>
    <property type="match status" value="1"/>
</dbReference>
<evidence type="ECO:0000256" key="5">
    <source>
        <dbReference type="ARBA" id="ARBA00023242"/>
    </source>
</evidence>
<dbReference type="GO" id="GO:0003677">
    <property type="term" value="F:DNA binding"/>
    <property type="evidence" value="ECO:0007669"/>
    <property type="project" value="UniProtKB-KW"/>
</dbReference>
<accession>A0A843WFE9</accession>
<dbReference type="InterPro" id="IPR036955">
    <property type="entry name" value="AP2/ERF_dom_sf"/>
</dbReference>
<comment type="caution">
    <text evidence="8">The sequence shown here is derived from an EMBL/GenBank/DDBJ whole genome shotgun (WGS) entry which is preliminary data.</text>
</comment>
<dbReference type="OrthoDB" id="668733at2759"/>
<evidence type="ECO:0000256" key="3">
    <source>
        <dbReference type="ARBA" id="ARBA00023125"/>
    </source>
</evidence>
<dbReference type="Gene3D" id="3.30.730.10">
    <property type="entry name" value="AP2/ERF domain"/>
    <property type="match status" value="1"/>
</dbReference>
<dbReference type="PROSITE" id="PS51032">
    <property type="entry name" value="AP2_ERF"/>
    <property type="match status" value="1"/>
</dbReference>
<gene>
    <name evidence="8" type="ORF">Taro_035637</name>
</gene>
<evidence type="ECO:0000256" key="1">
    <source>
        <dbReference type="ARBA" id="ARBA00004123"/>
    </source>
</evidence>
<dbReference type="InterPro" id="IPR044808">
    <property type="entry name" value="ERF_plant"/>
</dbReference>
<evidence type="ECO:0000256" key="2">
    <source>
        <dbReference type="ARBA" id="ARBA00023015"/>
    </source>
</evidence>
<dbReference type="GO" id="GO:0009873">
    <property type="term" value="P:ethylene-activated signaling pathway"/>
    <property type="evidence" value="ECO:0007669"/>
    <property type="project" value="InterPro"/>
</dbReference>
<keyword evidence="9" id="KW-1185">Reference proteome</keyword>
<keyword evidence="2" id="KW-0805">Transcription regulation</keyword>
<feature type="domain" description="AP2/ERF" evidence="7">
    <location>
        <begin position="207"/>
        <end position="264"/>
    </location>
</feature>
<dbReference type="InterPro" id="IPR016177">
    <property type="entry name" value="DNA-bd_dom_sf"/>
</dbReference>
<dbReference type="Proteomes" id="UP000652761">
    <property type="component" value="Unassembled WGS sequence"/>
</dbReference>
<dbReference type="CDD" id="cd00018">
    <property type="entry name" value="AP2"/>
    <property type="match status" value="1"/>
</dbReference>
<proteinExistence type="predicted"/>
<evidence type="ECO:0000259" key="7">
    <source>
        <dbReference type="PROSITE" id="PS51032"/>
    </source>
</evidence>
<dbReference type="InterPro" id="IPR001471">
    <property type="entry name" value="AP2/ERF_dom"/>
</dbReference>
<keyword evidence="3" id="KW-0238">DNA-binding</keyword>
<keyword evidence="4" id="KW-0804">Transcription</keyword>
<feature type="region of interest" description="Disordered" evidence="6">
    <location>
        <begin position="284"/>
        <end position="334"/>
    </location>
</feature>
<dbReference type="Pfam" id="PF00847">
    <property type="entry name" value="AP2"/>
    <property type="match status" value="1"/>
</dbReference>
<dbReference type="GO" id="GO:0003700">
    <property type="term" value="F:DNA-binding transcription factor activity"/>
    <property type="evidence" value="ECO:0007669"/>
    <property type="project" value="InterPro"/>
</dbReference>
<sequence>DENVHARPFDPPQAWTPFLFYRSLLWRRGGSRPNSVHVPTCRLRGVLAPHTATIACPFLPSPFLPTHPPRLQRRNSKLDSMHDPKGRAFLTRAKRFGLLSEFAEMCGGAIISDFIPTTKSRRVTADYVWPNLKEESLQGSKLRKKKVVPEEDDFEADFRDFEDDSEEDEAVDEILDVKRFSFTTKAPFTQEFNGLADKAAKMKRRNQYRGIRQRPWGKWAAEIRDPRKGVRVWLGTFNSAEEAARAYDSEARRIRGQKAKVNFPEGAAGAGRKRTRKTAATKIPQDMNANQNSSHSFIKEKEPAKQSEYKNSLPVEKAATPPANGGGPFYHSDQSSNSFDCSELGWGHESKTSEITSVVAPKMEFTEMCNMEDGNPQKKLKSNVGTAVPMEENTAMKFSEDLPYFEYMDLFQMPYVYGDSVESLFNVDAMQECDDPIGLWSFNDTPLTYSVF</sequence>
<dbReference type="EMBL" id="NMUH01002931">
    <property type="protein sequence ID" value="MQM02864.1"/>
    <property type="molecule type" value="Genomic_DNA"/>
</dbReference>
<dbReference type="GO" id="GO:0005634">
    <property type="term" value="C:nucleus"/>
    <property type="evidence" value="ECO:0007669"/>
    <property type="project" value="UniProtKB-SubCell"/>
</dbReference>
<evidence type="ECO:0000256" key="4">
    <source>
        <dbReference type="ARBA" id="ARBA00023163"/>
    </source>
</evidence>
<feature type="compositionally biased region" description="Basic and acidic residues" evidence="6">
    <location>
        <begin position="297"/>
        <end position="308"/>
    </location>
</feature>
<keyword evidence="5" id="KW-0539">Nucleus</keyword>
<feature type="non-terminal residue" evidence="8">
    <location>
        <position position="1"/>
    </location>
</feature>
<dbReference type="PANTHER" id="PTHR31190">
    <property type="entry name" value="DNA-BINDING DOMAIN"/>
    <property type="match status" value="1"/>
</dbReference>
<dbReference type="AlphaFoldDB" id="A0A843WFE9"/>
<dbReference type="FunFam" id="3.30.730.10:FF:000001">
    <property type="entry name" value="Ethylene-responsive transcription factor 2"/>
    <property type="match status" value="1"/>
</dbReference>